<dbReference type="PANTHER" id="PTHR10683:SF28">
    <property type="entry name" value="TRANSALDOLASE C"/>
    <property type="match status" value="1"/>
</dbReference>
<keyword evidence="3" id="KW-1185">Reference proteome</keyword>
<dbReference type="GO" id="GO:0005975">
    <property type="term" value="P:carbohydrate metabolic process"/>
    <property type="evidence" value="ECO:0007669"/>
    <property type="project" value="InterPro"/>
</dbReference>
<protein>
    <submittedName>
        <fullName evidence="2">Fructose-6-phosphate aldolase</fullName>
        <ecNumber evidence="2">4.1.2.-</ecNumber>
    </submittedName>
</protein>
<dbReference type="EC" id="4.1.2.-" evidence="2"/>
<dbReference type="GO" id="GO:0016829">
    <property type="term" value="F:lyase activity"/>
    <property type="evidence" value="ECO:0007669"/>
    <property type="project" value="UniProtKB-KW"/>
</dbReference>
<dbReference type="Gene3D" id="3.20.20.70">
    <property type="entry name" value="Aldolase class I"/>
    <property type="match status" value="1"/>
</dbReference>
<dbReference type="PANTHER" id="PTHR10683">
    <property type="entry name" value="TRANSALDOLASE"/>
    <property type="match status" value="1"/>
</dbReference>
<proteinExistence type="predicted"/>
<dbReference type="NCBIfam" id="NF009299">
    <property type="entry name" value="PRK12656.1"/>
    <property type="match status" value="1"/>
</dbReference>
<dbReference type="PROSITE" id="PS01054">
    <property type="entry name" value="TRANSALDOLASE_1"/>
    <property type="match status" value="1"/>
</dbReference>
<dbReference type="EMBL" id="CP106878">
    <property type="protein sequence ID" value="WAA11287.1"/>
    <property type="molecule type" value="Genomic_DNA"/>
</dbReference>
<dbReference type="InterPro" id="IPR018225">
    <property type="entry name" value="Transaldolase_AS"/>
</dbReference>
<dbReference type="KEGG" id="faf:OE104_07610"/>
<sequence>MFDTGNIQQIEMYQNVFPFIGVTTNPSILKREGKVDVWEHFRKIQQIIGPEKSLHVQVTTSRFEDIVKEAYKITHQLGKETYIKIPVTMEGLRAIKQLKQENFRITATAIYTMAQGDYAIMANADYIAPYFNRMENINIDAKAVISHLGARINECKKQTKIVAASFKNMGQVMTAFECGAHSATVDPSLLVDSLNMPSIHEAIDRFQKDWESVYGKGVTLLDL</sequence>
<dbReference type="AlphaFoldDB" id="A0A9E8LXJ2"/>
<dbReference type="SUPFAM" id="SSF51569">
    <property type="entry name" value="Aldolase"/>
    <property type="match status" value="1"/>
</dbReference>
<dbReference type="InterPro" id="IPR001585">
    <property type="entry name" value="TAL/FSA"/>
</dbReference>
<name>A0A9E8LXJ2_9BACI</name>
<gene>
    <name evidence="2" type="ORF">OE104_07610</name>
</gene>
<keyword evidence="1" id="KW-0704">Schiff base</keyword>
<reference evidence="2" key="1">
    <citation type="submission" date="2022-09" db="EMBL/GenBank/DDBJ databases">
        <title>Complete Genomes of Fervidibacillus albus and Fervidibacillus halotolerans isolated from tidal flat sediments.</title>
        <authorList>
            <person name="Kwon K.K."/>
            <person name="Yang S.-H."/>
            <person name="Park M.J."/>
            <person name="Oh H.-M."/>
        </authorList>
    </citation>
    <scope>NUCLEOTIDE SEQUENCE</scope>
    <source>
        <strain evidence="2">MEBiC13591</strain>
    </source>
</reference>
<dbReference type="InterPro" id="IPR013785">
    <property type="entry name" value="Aldolase_TIM"/>
</dbReference>
<dbReference type="RefSeq" id="WP_275419113.1">
    <property type="nucleotide sequence ID" value="NZ_CP106878.1"/>
</dbReference>
<keyword evidence="2" id="KW-0456">Lyase</keyword>
<evidence type="ECO:0000313" key="3">
    <source>
        <dbReference type="Proteomes" id="UP001164718"/>
    </source>
</evidence>
<dbReference type="Pfam" id="PF00923">
    <property type="entry name" value="TAL_FSA"/>
    <property type="match status" value="1"/>
</dbReference>
<evidence type="ECO:0000313" key="2">
    <source>
        <dbReference type="EMBL" id="WAA11287.1"/>
    </source>
</evidence>
<accession>A0A9E8LXJ2</accession>
<evidence type="ECO:0000256" key="1">
    <source>
        <dbReference type="ARBA" id="ARBA00023270"/>
    </source>
</evidence>
<organism evidence="2 3">
    <name type="scientific">Fervidibacillus albus</name>
    <dbReference type="NCBI Taxonomy" id="2980026"/>
    <lineage>
        <taxon>Bacteria</taxon>
        <taxon>Bacillati</taxon>
        <taxon>Bacillota</taxon>
        <taxon>Bacilli</taxon>
        <taxon>Bacillales</taxon>
        <taxon>Bacillaceae</taxon>
        <taxon>Fervidibacillus</taxon>
    </lineage>
</organism>
<dbReference type="Proteomes" id="UP001164718">
    <property type="component" value="Chromosome"/>
</dbReference>